<accession>A0A8J7KE68</accession>
<dbReference type="EMBL" id="JADOUF010000001">
    <property type="protein sequence ID" value="MBG6134820.1"/>
    <property type="molecule type" value="Genomic_DNA"/>
</dbReference>
<feature type="chain" id="PRO_5039345448" description="Alpha-galactosidase" evidence="11">
    <location>
        <begin position="34"/>
        <end position="604"/>
    </location>
</feature>
<dbReference type="CDD" id="cd14792">
    <property type="entry name" value="GH27"/>
    <property type="match status" value="1"/>
</dbReference>
<dbReference type="RefSeq" id="WP_197002009.1">
    <property type="nucleotide sequence ID" value="NZ_BONS01000004.1"/>
</dbReference>
<dbReference type="InterPro" id="IPR013780">
    <property type="entry name" value="Glyco_hydro_b"/>
</dbReference>
<keyword evidence="5 11" id="KW-0732">Signal</keyword>
<evidence type="ECO:0000313" key="14">
    <source>
        <dbReference type="Proteomes" id="UP000622552"/>
    </source>
</evidence>
<evidence type="ECO:0000259" key="12">
    <source>
        <dbReference type="SMART" id="SM00458"/>
    </source>
</evidence>
<dbReference type="Gene3D" id="2.80.10.50">
    <property type="match status" value="1"/>
</dbReference>
<proteinExistence type="inferred from homology"/>
<reference evidence="13" key="1">
    <citation type="submission" date="2020-11" db="EMBL/GenBank/DDBJ databases">
        <title>Sequencing the genomes of 1000 actinobacteria strains.</title>
        <authorList>
            <person name="Klenk H.-P."/>
        </authorList>
    </citation>
    <scope>NUCLEOTIDE SEQUENCE</scope>
    <source>
        <strain evidence="13">DSM 45356</strain>
    </source>
</reference>
<dbReference type="PROSITE" id="PS50231">
    <property type="entry name" value="RICIN_B_LECTIN"/>
    <property type="match status" value="1"/>
</dbReference>
<dbReference type="SUPFAM" id="SSF50370">
    <property type="entry name" value="Ricin B-like lectins"/>
    <property type="match status" value="1"/>
</dbReference>
<evidence type="ECO:0000256" key="8">
    <source>
        <dbReference type="ARBA" id="ARBA00023180"/>
    </source>
</evidence>
<dbReference type="AlphaFoldDB" id="A0A8J7KE68"/>
<dbReference type="Proteomes" id="UP000622552">
    <property type="component" value="Unassembled WGS sequence"/>
</dbReference>
<evidence type="ECO:0000256" key="7">
    <source>
        <dbReference type="ARBA" id="ARBA00022801"/>
    </source>
</evidence>
<comment type="caution">
    <text evidence="13">The sequence shown here is derived from an EMBL/GenBank/DDBJ whole genome shotgun (WGS) entry which is preliminary data.</text>
</comment>
<protein>
    <recommendedName>
        <fullName evidence="10">Alpha-galactosidase</fullName>
        <ecNumber evidence="10">3.2.1.22</ecNumber>
    </recommendedName>
    <alternativeName>
        <fullName evidence="10">Melibiase</fullName>
    </alternativeName>
</protein>
<comment type="catalytic activity">
    <reaction evidence="10">
        <text>Hydrolysis of terminal, non-reducing alpha-D-galactose residues in alpha-D-galactosides, including galactose oligosaccharides, galactomannans and galactolipids.</text>
        <dbReference type="EC" id="3.2.1.22"/>
    </reaction>
</comment>
<dbReference type="Pfam" id="PF17801">
    <property type="entry name" value="Melibiase_C"/>
    <property type="match status" value="1"/>
</dbReference>
<evidence type="ECO:0000256" key="3">
    <source>
        <dbReference type="ARBA" id="ARBA00009743"/>
    </source>
</evidence>
<keyword evidence="14" id="KW-1185">Reference proteome</keyword>
<evidence type="ECO:0000256" key="4">
    <source>
        <dbReference type="ARBA" id="ARBA00022525"/>
    </source>
</evidence>
<dbReference type="PANTHER" id="PTHR11452:SF91">
    <property type="entry name" value="ALPHA-GALACTOSIDASE A-RELATED"/>
    <property type="match status" value="1"/>
</dbReference>
<sequence>MKTPRSWSRRLLAGGAATALTVAGLVASGGASQADPIAANTSTAIGVKPIMGFNNWARFTCAAQQRLDGTSSGYSFQQFMQDQAKAMSDTGLVAAGYTNLTVDDCWMQRTSAGYLHGSATWGGSSQPGFDWELTDYGNYLHGLGMQMGLYTTSGVNTCQGVPGGILGHEQVDANSLAYWGADSIKVDNCGTTFDNRQQVLTTFANALKTATANTSRKILLNESAPAGASPNSSQKYDAMNYVRGLGQMWRVSPDITLWHNPQVSAWNAPLASQAYEGGILQNYTDSVALARYNSPGNSNDADMLLIGDNNQLTLAEQRSQFALWSAMGSPLMISTDVRKMAADPTTYAAQLAILKNSDIIAVDQDSLGAGGYLARREDSANNDTGVDVVVKPLAGGKRAVTVVNKGAATVNYTLDLGLVGFGNLTCSRTARNLWTHTNQSVTGSIALSLGSHDNAMYTIDPGSCGGATPTGVIQAVQSGFQANALCLDAYTGAAVGNKVALWDCHGGTNQQWRRLSTGQIQSVQNAANCVSADGTGMKMAVCNTGDASQIWTYKRSGQLAVGTKCMDVFGGAVGDKNSTIALYTCGTNQPNQTWSAPFDAPPGA</sequence>
<evidence type="ECO:0000256" key="1">
    <source>
        <dbReference type="ARBA" id="ARBA00003969"/>
    </source>
</evidence>
<evidence type="ECO:0000256" key="9">
    <source>
        <dbReference type="ARBA" id="ARBA00023295"/>
    </source>
</evidence>
<feature type="signal peptide" evidence="11">
    <location>
        <begin position="1"/>
        <end position="33"/>
    </location>
</feature>
<keyword evidence="10" id="KW-1015">Disulfide bond</keyword>
<keyword evidence="4" id="KW-0964">Secreted</keyword>
<dbReference type="GO" id="GO:0005576">
    <property type="term" value="C:extracellular region"/>
    <property type="evidence" value="ECO:0007669"/>
    <property type="project" value="UniProtKB-SubCell"/>
</dbReference>
<dbReference type="GO" id="GO:0005975">
    <property type="term" value="P:carbohydrate metabolic process"/>
    <property type="evidence" value="ECO:0007669"/>
    <property type="project" value="InterPro"/>
</dbReference>
<dbReference type="SMART" id="SM00458">
    <property type="entry name" value="RICIN"/>
    <property type="match status" value="1"/>
</dbReference>
<name>A0A8J7KE68_9ACTN</name>
<evidence type="ECO:0000313" key="13">
    <source>
        <dbReference type="EMBL" id="MBG6134820.1"/>
    </source>
</evidence>
<dbReference type="InterPro" id="IPR002241">
    <property type="entry name" value="Glyco_hydro_27"/>
</dbReference>
<dbReference type="SUPFAM" id="SSF51011">
    <property type="entry name" value="Glycosyl hydrolase domain"/>
    <property type="match status" value="1"/>
</dbReference>
<dbReference type="InterPro" id="IPR041233">
    <property type="entry name" value="Melibiase_C"/>
</dbReference>
<keyword evidence="6" id="KW-0430">Lectin</keyword>
<dbReference type="Pfam" id="PF16499">
    <property type="entry name" value="Melibiase_2"/>
    <property type="match status" value="1"/>
</dbReference>
<dbReference type="InterPro" id="IPR000772">
    <property type="entry name" value="Ricin_B_lectin"/>
</dbReference>
<organism evidence="13 14">
    <name type="scientific">Longispora fulva</name>
    <dbReference type="NCBI Taxonomy" id="619741"/>
    <lineage>
        <taxon>Bacteria</taxon>
        <taxon>Bacillati</taxon>
        <taxon>Actinomycetota</taxon>
        <taxon>Actinomycetes</taxon>
        <taxon>Micromonosporales</taxon>
        <taxon>Micromonosporaceae</taxon>
        <taxon>Longispora</taxon>
    </lineage>
</organism>
<comment type="function">
    <text evidence="1">Hydrolyzes a variety of simple alpha-D-galactoside as well as more complex molecules such as oligosaccharides and polysaccharides.</text>
</comment>
<comment type="subcellular location">
    <subcellularLocation>
        <location evidence="2">Secreted</location>
    </subcellularLocation>
</comment>
<dbReference type="Gene3D" id="3.20.20.70">
    <property type="entry name" value="Aldolase class I"/>
    <property type="match status" value="1"/>
</dbReference>
<dbReference type="Pfam" id="PF00652">
    <property type="entry name" value="Ricin_B_lectin"/>
    <property type="match status" value="1"/>
</dbReference>
<dbReference type="GO" id="GO:0030246">
    <property type="term" value="F:carbohydrate binding"/>
    <property type="evidence" value="ECO:0007669"/>
    <property type="project" value="UniProtKB-KW"/>
</dbReference>
<keyword evidence="7 10" id="KW-0378">Hydrolase</keyword>
<dbReference type="GO" id="GO:0004557">
    <property type="term" value="F:alpha-galactosidase activity"/>
    <property type="evidence" value="ECO:0007669"/>
    <property type="project" value="UniProtKB-EC"/>
</dbReference>
<evidence type="ECO:0000256" key="5">
    <source>
        <dbReference type="ARBA" id="ARBA00022729"/>
    </source>
</evidence>
<dbReference type="InterPro" id="IPR017853">
    <property type="entry name" value="GH"/>
</dbReference>
<feature type="domain" description="Ricin B lectin" evidence="12">
    <location>
        <begin position="471"/>
        <end position="597"/>
    </location>
</feature>
<dbReference type="Gene3D" id="2.60.40.1180">
    <property type="entry name" value="Golgi alpha-mannosidase II"/>
    <property type="match status" value="1"/>
</dbReference>
<gene>
    <name evidence="13" type="ORF">IW245_001014</name>
</gene>
<comment type="similarity">
    <text evidence="3 10">Belongs to the glycosyl hydrolase 27 family.</text>
</comment>
<dbReference type="InterPro" id="IPR035992">
    <property type="entry name" value="Ricin_B-like_lectins"/>
</dbReference>
<dbReference type="SUPFAM" id="SSF51445">
    <property type="entry name" value="(Trans)glycosidases"/>
    <property type="match status" value="1"/>
</dbReference>
<evidence type="ECO:0000256" key="11">
    <source>
        <dbReference type="SAM" id="SignalP"/>
    </source>
</evidence>
<dbReference type="EC" id="3.2.1.22" evidence="10"/>
<dbReference type="PANTHER" id="PTHR11452">
    <property type="entry name" value="ALPHA-GALACTOSIDASE/ALPHA-N-ACETYLGALACTOSAMINIDASE"/>
    <property type="match status" value="1"/>
</dbReference>
<keyword evidence="9 10" id="KW-0326">Glycosidase</keyword>
<evidence type="ECO:0000256" key="10">
    <source>
        <dbReference type="RuleBase" id="RU361168"/>
    </source>
</evidence>
<dbReference type="InterPro" id="IPR013785">
    <property type="entry name" value="Aldolase_TIM"/>
</dbReference>
<dbReference type="PRINTS" id="PR00740">
    <property type="entry name" value="GLHYDRLASE27"/>
</dbReference>
<evidence type="ECO:0000256" key="2">
    <source>
        <dbReference type="ARBA" id="ARBA00004613"/>
    </source>
</evidence>
<evidence type="ECO:0000256" key="6">
    <source>
        <dbReference type="ARBA" id="ARBA00022734"/>
    </source>
</evidence>
<keyword evidence="8" id="KW-0325">Glycoprotein</keyword>